<dbReference type="OrthoDB" id="9770681at2"/>
<feature type="domain" description="Acyl-CoA oxidase/dehydrogenase middle" evidence="7">
    <location>
        <begin position="132"/>
        <end position="227"/>
    </location>
</feature>
<evidence type="ECO:0000313" key="10">
    <source>
        <dbReference type="Proteomes" id="UP000318141"/>
    </source>
</evidence>
<dbReference type="FunFam" id="2.40.110.10:FF:000011">
    <property type="entry name" value="Acyl-CoA dehydrogenase FadE34"/>
    <property type="match status" value="1"/>
</dbReference>
<organism evidence="9 10">
    <name type="scientific">Cupriavidus gilardii J11</name>
    <dbReference type="NCBI Taxonomy" id="936133"/>
    <lineage>
        <taxon>Bacteria</taxon>
        <taxon>Pseudomonadati</taxon>
        <taxon>Pseudomonadota</taxon>
        <taxon>Betaproteobacteria</taxon>
        <taxon>Burkholderiales</taxon>
        <taxon>Burkholderiaceae</taxon>
        <taxon>Cupriavidus</taxon>
    </lineage>
</organism>
<gene>
    <name evidence="9" type="ORF">L602_002400000330</name>
</gene>
<dbReference type="GO" id="GO:0003995">
    <property type="term" value="F:acyl-CoA dehydrogenase activity"/>
    <property type="evidence" value="ECO:0007669"/>
    <property type="project" value="InterPro"/>
</dbReference>
<keyword evidence="3" id="KW-0285">Flavoprotein</keyword>
<dbReference type="SUPFAM" id="SSF47203">
    <property type="entry name" value="Acyl-CoA dehydrogenase C-terminal domain-like"/>
    <property type="match status" value="1"/>
</dbReference>
<dbReference type="PANTHER" id="PTHR43292:SF4">
    <property type="entry name" value="ACYL-COA DEHYDROGENASE FADE34"/>
    <property type="match status" value="1"/>
</dbReference>
<dbReference type="PANTHER" id="PTHR43292">
    <property type="entry name" value="ACYL-COA DEHYDROGENASE"/>
    <property type="match status" value="1"/>
</dbReference>
<dbReference type="InterPro" id="IPR037069">
    <property type="entry name" value="AcylCoA_DH/ox_N_sf"/>
</dbReference>
<dbReference type="Gene3D" id="1.20.140.10">
    <property type="entry name" value="Butyryl-CoA Dehydrogenase, subunit A, domain 3"/>
    <property type="match status" value="1"/>
</dbReference>
<protein>
    <submittedName>
        <fullName evidence="9">Acyl-CoA dehydrogenase</fullName>
    </submittedName>
</protein>
<dbReference type="Gene3D" id="2.40.110.10">
    <property type="entry name" value="Butyryl-CoA Dehydrogenase, subunit A, domain 2"/>
    <property type="match status" value="1"/>
</dbReference>
<evidence type="ECO:0000259" key="8">
    <source>
        <dbReference type="Pfam" id="PF02771"/>
    </source>
</evidence>
<keyword evidence="5" id="KW-0560">Oxidoreductase</keyword>
<proteinExistence type="inferred from homology"/>
<dbReference type="EMBL" id="VLJN01000017">
    <property type="protein sequence ID" value="TWG85587.1"/>
    <property type="molecule type" value="Genomic_DNA"/>
</dbReference>
<dbReference type="InterPro" id="IPR036250">
    <property type="entry name" value="AcylCo_DH-like_C"/>
</dbReference>
<dbReference type="Pfam" id="PF02770">
    <property type="entry name" value="Acyl-CoA_dh_M"/>
    <property type="match status" value="1"/>
</dbReference>
<dbReference type="Gene3D" id="1.10.540.10">
    <property type="entry name" value="Acyl-CoA dehydrogenase/oxidase, N-terminal domain"/>
    <property type="match status" value="1"/>
</dbReference>
<feature type="domain" description="Acyl-CoA dehydrogenase/oxidase C-terminal" evidence="6">
    <location>
        <begin position="240"/>
        <end position="380"/>
    </location>
</feature>
<keyword evidence="4" id="KW-0274">FAD</keyword>
<sequence length="383" mass="42184">METASRLVIQPAAPDGDLAPLRQQVREFLARTIPDRPAPLRARSWSGYDPDFSRALGEQGWIGMTWPKSFGGGERSMLERYVVLEELLAAGAPVGGHWVAERQSGPLLMRYADPEVAREIVPRICRGELRFCIGMSEPDSGSDLASIRTRADRVDGGWVINGTKLWTSNAQRSQYMIALVRTDRNAGDKHQGLSQFLVDMKSDGLQVRPIRNLAGDEGFNEVVFDNVFVPANRLIGKEGEGWAQVTAELTFERSGPERYLSSYALLAQMVEHADADDSRHAVELGHLIAELATLRQMSRGIAAMLHRGENPQLAAANVKDLGALFEQRIPEVAHQLFDHALQPGDGPFVATHCYLTQAVPSFSLRGGTREILRGIIARGLGIR</sequence>
<dbReference type="GO" id="GO:0005886">
    <property type="term" value="C:plasma membrane"/>
    <property type="evidence" value="ECO:0007669"/>
    <property type="project" value="TreeGrafter"/>
</dbReference>
<dbReference type="SUPFAM" id="SSF56645">
    <property type="entry name" value="Acyl-CoA dehydrogenase NM domain-like"/>
    <property type="match status" value="1"/>
</dbReference>
<dbReference type="PROSITE" id="PS00072">
    <property type="entry name" value="ACYL_COA_DH_1"/>
    <property type="match status" value="1"/>
</dbReference>
<accession>A0A562BJW0</accession>
<dbReference type="GO" id="GO:0050660">
    <property type="term" value="F:flavin adenine dinucleotide binding"/>
    <property type="evidence" value="ECO:0007669"/>
    <property type="project" value="InterPro"/>
</dbReference>
<evidence type="ECO:0000259" key="6">
    <source>
        <dbReference type="Pfam" id="PF00441"/>
    </source>
</evidence>
<reference evidence="9 10" key="1">
    <citation type="submission" date="2019-07" db="EMBL/GenBank/DDBJ databases">
        <title>Genome sequencing of lignin-degrading bacterial isolates.</title>
        <authorList>
            <person name="Gladden J."/>
        </authorList>
    </citation>
    <scope>NUCLEOTIDE SEQUENCE [LARGE SCALE GENOMIC DNA]</scope>
    <source>
        <strain evidence="9 10">J11</strain>
    </source>
</reference>
<evidence type="ECO:0000256" key="1">
    <source>
        <dbReference type="ARBA" id="ARBA00001974"/>
    </source>
</evidence>
<evidence type="ECO:0000256" key="5">
    <source>
        <dbReference type="ARBA" id="ARBA00023002"/>
    </source>
</evidence>
<comment type="cofactor">
    <cofactor evidence="1">
        <name>FAD</name>
        <dbReference type="ChEBI" id="CHEBI:57692"/>
    </cofactor>
</comment>
<dbReference type="Pfam" id="PF00441">
    <property type="entry name" value="Acyl-CoA_dh_1"/>
    <property type="match status" value="1"/>
</dbReference>
<feature type="domain" description="Acyl-CoA dehydrogenase/oxidase N-terminal" evidence="8">
    <location>
        <begin position="21"/>
        <end position="128"/>
    </location>
</feature>
<dbReference type="InterPro" id="IPR046373">
    <property type="entry name" value="Acyl-CoA_Oxase/DH_mid-dom_sf"/>
</dbReference>
<name>A0A562BJW0_9BURK</name>
<dbReference type="Proteomes" id="UP000318141">
    <property type="component" value="Unassembled WGS sequence"/>
</dbReference>
<dbReference type="InterPro" id="IPR006091">
    <property type="entry name" value="Acyl-CoA_Oxase/DH_mid-dom"/>
</dbReference>
<dbReference type="InterPro" id="IPR052161">
    <property type="entry name" value="Mycobact_Acyl-CoA_DH"/>
</dbReference>
<dbReference type="InterPro" id="IPR013786">
    <property type="entry name" value="AcylCoA_DH/ox_N"/>
</dbReference>
<dbReference type="InterPro" id="IPR006089">
    <property type="entry name" value="Acyl-CoA_DH_CS"/>
</dbReference>
<dbReference type="AlphaFoldDB" id="A0A562BJW0"/>
<evidence type="ECO:0000256" key="4">
    <source>
        <dbReference type="ARBA" id="ARBA00022827"/>
    </source>
</evidence>
<evidence type="ECO:0000256" key="3">
    <source>
        <dbReference type="ARBA" id="ARBA00022630"/>
    </source>
</evidence>
<evidence type="ECO:0000256" key="2">
    <source>
        <dbReference type="ARBA" id="ARBA00009347"/>
    </source>
</evidence>
<dbReference type="InterPro" id="IPR009100">
    <property type="entry name" value="AcylCoA_DH/oxidase_NM_dom_sf"/>
</dbReference>
<dbReference type="Pfam" id="PF02771">
    <property type="entry name" value="Acyl-CoA_dh_N"/>
    <property type="match status" value="1"/>
</dbReference>
<comment type="similarity">
    <text evidence="2">Belongs to the acyl-CoA dehydrogenase family.</text>
</comment>
<keyword evidence="10" id="KW-1185">Reference proteome</keyword>
<evidence type="ECO:0000313" key="9">
    <source>
        <dbReference type="EMBL" id="TWG85587.1"/>
    </source>
</evidence>
<comment type="caution">
    <text evidence="9">The sequence shown here is derived from an EMBL/GenBank/DDBJ whole genome shotgun (WGS) entry which is preliminary data.</text>
</comment>
<evidence type="ECO:0000259" key="7">
    <source>
        <dbReference type="Pfam" id="PF02770"/>
    </source>
</evidence>
<dbReference type="InterPro" id="IPR009075">
    <property type="entry name" value="AcylCo_DH/oxidase_C"/>
</dbReference>